<protein>
    <submittedName>
        <fullName evidence="1">Ferritin-like metal-binding protein YciE</fullName>
    </submittedName>
</protein>
<proteinExistence type="predicted"/>
<dbReference type="Proteomes" id="UP000577362">
    <property type="component" value="Unassembled WGS sequence"/>
</dbReference>
<sequence length="169" mass="18973">MPTKDEWLDRWLRDAHAMEQQAEQVLRAQIQRLENYPQFRRRIEEHLAETERQRTLVEGCLARRGTAPSGLKDAAGKLTAMVQGLTGLVAGDEVVKAALVSYAFEQFEAISYRILASAAEAAGDMETARVCAEICREEEAMAAWLANHAPEATHTFLDRDMADLEEAKR</sequence>
<gene>
    <name evidence="1" type="ORF">GGR16_003656</name>
</gene>
<dbReference type="InterPro" id="IPR010287">
    <property type="entry name" value="DUF892_YciF-like"/>
</dbReference>
<dbReference type="Pfam" id="PF05974">
    <property type="entry name" value="DUF892"/>
    <property type="match status" value="1"/>
</dbReference>
<dbReference type="SUPFAM" id="SSF47240">
    <property type="entry name" value="Ferritin-like"/>
    <property type="match status" value="1"/>
</dbReference>
<name>A0A840C581_9HYPH</name>
<reference evidence="1 2" key="1">
    <citation type="submission" date="2020-08" db="EMBL/GenBank/DDBJ databases">
        <title>Genomic Encyclopedia of Type Strains, Phase IV (KMG-IV): sequencing the most valuable type-strain genomes for metagenomic binning, comparative biology and taxonomic classification.</title>
        <authorList>
            <person name="Goeker M."/>
        </authorList>
    </citation>
    <scope>NUCLEOTIDE SEQUENCE [LARGE SCALE GENOMIC DNA]</scope>
    <source>
        <strain evidence="1 2">DSM 103737</strain>
    </source>
</reference>
<dbReference type="InterPro" id="IPR009078">
    <property type="entry name" value="Ferritin-like_SF"/>
</dbReference>
<dbReference type="Gene3D" id="1.20.1260.10">
    <property type="match status" value="1"/>
</dbReference>
<keyword evidence="2" id="KW-1185">Reference proteome</keyword>
<evidence type="ECO:0000313" key="2">
    <source>
        <dbReference type="Proteomes" id="UP000577362"/>
    </source>
</evidence>
<evidence type="ECO:0000313" key="1">
    <source>
        <dbReference type="EMBL" id="MBB4018609.1"/>
    </source>
</evidence>
<organism evidence="1 2">
    <name type="scientific">Chelatococcus caeni</name>
    <dbReference type="NCBI Taxonomy" id="1348468"/>
    <lineage>
        <taxon>Bacteria</taxon>
        <taxon>Pseudomonadati</taxon>
        <taxon>Pseudomonadota</taxon>
        <taxon>Alphaproteobacteria</taxon>
        <taxon>Hyphomicrobiales</taxon>
        <taxon>Chelatococcaceae</taxon>
        <taxon>Chelatococcus</taxon>
    </lineage>
</organism>
<dbReference type="RefSeq" id="WP_026015059.1">
    <property type="nucleotide sequence ID" value="NZ_JACIEN010000004.1"/>
</dbReference>
<dbReference type="EMBL" id="JACIEN010000004">
    <property type="protein sequence ID" value="MBB4018609.1"/>
    <property type="molecule type" value="Genomic_DNA"/>
</dbReference>
<dbReference type="InterPro" id="IPR012347">
    <property type="entry name" value="Ferritin-like"/>
</dbReference>
<accession>A0A840C581</accession>
<dbReference type="AlphaFoldDB" id="A0A840C581"/>
<comment type="caution">
    <text evidence="1">The sequence shown here is derived from an EMBL/GenBank/DDBJ whole genome shotgun (WGS) entry which is preliminary data.</text>
</comment>